<dbReference type="SMART" id="SM00388">
    <property type="entry name" value="HisKA"/>
    <property type="match status" value="1"/>
</dbReference>
<dbReference type="PRINTS" id="PR00344">
    <property type="entry name" value="BCTRLSENSOR"/>
</dbReference>
<feature type="domain" description="PAS" evidence="9">
    <location>
        <begin position="30"/>
        <end position="79"/>
    </location>
</feature>
<dbReference type="Gene3D" id="3.30.565.10">
    <property type="entry name" value="Histidine kinase-like ATPase, C-terminal domain"/>
    <property type="match status" value="1"/>
</dbReference>
<dbReference type="PROSITE" id="PS50113">
    <property type="entry name" value="PAC"/>
    <property type="match status" value="1"/>
</dbReference>
<dbReference type="SUPFAM" id="SSF55785">
    <property type="entry name" value="PYP-like sensor domain (PAS domain)"/>
    <property type="match status" value="2"/>
</dbReference>
<dbReference type="SMART" id="SM00091">
    <property type="entry name" value="PAS"/>
    <property type="match status" value="2"/>
</dbReference>
<evidence type="ECO:0000259" key="8">
    <source>
        <dbReference type="PROSITE" id="PS50109"/>
    </source>
</evidence>
<evidence type="ECO:0000313" key="12">
    <source>
        <dbReference type="Proteomes" id="UP001596442"/>
    </source>
</evidence>
<name>A0ABD5S9H3_9EURY</name>
<feature type="compositionally biased region" description="Polar residues" evidence="7">
    <location>
        <begin position="368"/>
        <end position="390"/>
    </location>
</feature>
<comment type="caution">
    <text evidence="11">The sequence shown here is derived from an EMBL/GenBank/DDBJ whole genome shotgun (WGS) entry which is preliminary data.</text>
</comment>
<dbReference type="InterPro" id="IPR036097">
    <property type="entry name" value="HisK_dim/P_sf"/>
</dbReference>
<feature type="region of interest" description="Disordered" evidence="7">
    <location>
        <begin position="366"/>
        <end position="415"/>
    </location>
</feature>
<dbReference type="Gene3D" id="3.30.450.20">
    <property type="entry name" value="PAS domain"/>
    <property type="match status" value="2"/>
</dbReference>
<dbReference type="GO" id="GO:0000160">
    <property type="term" value="P:phosphorelay signal transduction system"/>
    <property type="evidence" value="ECO:0007669"/>
    <property type="project" value="UniProtKB-KW"/>
</dbReference>
<dbReference type="SUPFAM" id="SSF47384">
    <property type="entry name" value="Homodimeric domain of signal transducing histidine kinase"/>
    <property type="match status" value="1"/>
</dbReference>
<evidence type="ECO:0000259" key="9">
    <source>
        <dbReference type="PROSITE" id="PS50112"/>
    </source>
</evidence>
<dbReference type="Pfam" id="PF02518">
    <property type="entry name" value="HATPase_c"/>
    <property type="match status" value="1"/>
</dbReference>
<dbReference type="PROSITE" id="PS50112">
    <property type="entry name" value="PAS"/>
    <property type="match status" value="2"/>
</dbReference>
<dbReference type="Pfam" id="PF08447">
    <property type="entry name" value="PAS_3"/>
    <property type="match status" value="2"/>
</dbReference>
<dbReference type="EC" id="2.7.13.3" evidence="2"/>
<evidence type="ECO:0000256" key="2">
    <source>
        <dbReference type="ARBA" id="ARBA00012438"/>
    </source>
</evidence>
<dbReference type="PANTHER" id="PTHR43711:SF1">
    <property type="entry name" value="HISTIDINE KINASE 1"/>
    <property type="match status" value="1"/>
</dbReference>
<dbReference type="NCBIfam" id="TIGR00229">
    <property type="entry name" value="sensory_box"/>
    <property type="match status" value="1"/>
</dbReference>
<keyword evidence="6" id="KW-0902">Two-component regulatory system</keyword>
<dbReference type="InterPro" id="IPR000700">
    <property type="entry name" value="PAS-assoc_C"/>
</dbReference>
<dbReference type="CDD" id="cd00082">
    <property type="entry name" value="HisKA"/>
    <property type="match status" value="1"/>
</dbReference>
<reference evidence="11 12" key="1">
    <citation type="journal article" date="2019" name="Int. J. Syst. Evol. Microbiol.">
        <title>The Global Catalogue of Microorganisms (GCM) 10K type strain sequencing project: providing services to taxonomists for standard genome sequencing and annotation.</title>
        <authorList>
            <consortium name="The Broad Institute Genomics Platform"/>
            <consortium name="The Broad Institute Genome Sequencing Center for Infectious Disease"/>
            <person name="Wu L."/>
            <person name="Ma J."/>
        </authorList>
    </citation>
    <scope>NUCLEOTIDE SEQUENCE [LARGE SCALE GENOMIC DNA]</scope>
    <source>
        <strain evidence="11 12">CGMCC 1.3239</strain>
    </source>
</reference>
<dbReference type="PROSITE" id="PS50109">
    <property type="entry name" value="HIS_KIN"/>
    <property type="match status" value="1"/>
</dbReference>
<dbReference type="RefSeq" id="WP_379780311.1">
    <property type="nucleotide sequence ID" value="NZ_JBHSWW010000059.1"/>
</dbReference>
<dbReference type="InterPro" id="IPR050736">
    <property type="entry name" value="Sensor_HK_Regulatory"/>
</dbReference>
<dbReference type="PANTHER" id="PTHR43711">
    <property type="entry name" value="TWO-COMPONENT HISTIDINE KINASE"/>
    <property type="match status" value="1"/>
</dbReference>
<dbReference type="InterPro" id="IPR001610">
    <property type="entry name" value="PAC"/>
</dbReference>
<dbReference type="InterPro" id="IPR004358">
    <property type="entry name" value="Sig_transdc_His_kin-like_C"/>
</dbReference>
<evidence type="ECO:0000256" key="1">
    <source>
        <dbReference type="ARBA" id="ARBA00000085"/>
    </source>
</evidence>
<dbReference type="SMART" id="SM00387">
    <property type="entry name" value="HATPase_c"/>
    <property type="match status" value="1"/>
</dbReference>
<keyword evidence="4" id="KW-0808">Transferase</keyword>
<organism evidence="11 12">
    <name type="scientific">Halorubrum tibetense</name>
    <dbReference type="NCBI Taxonomy" id="175631"/>
    <lineage>
        <taxon>Archaea</taxon>
        <taxon>Methanobacteriati</taxon>
        <taxon>Methanobacteriota</taxon>
        <taxon>Stenosarchaea group</taxon>
        <taxon>Halobacteria</taxon>
        <taxon>Halobacteriales</taxon>
        <taxon>Haloferacaceae</taxon>
        <taxon>Halorubrum</taxon>
    </lineage>
</organism>
<keyword evidence="3" id="KW-0597">Phosphoprotein</keyword>
<dbReference type="AlphaFoldDB" id="A0ABD5S9H3"/>
<proteinExistence type="predicted"/>
<dbReference type="InterPro" id="IPR013655">
    <property type="entry name" value="PAS_fold_3"/>
</dbReference>
<comment type="catalytic activity">
    <reaction evidence="1">
        <text>ATP + protein L-histidine = ADP + protein N-phospho-L-histidine.</text>
        <dbReference type="EC" id="2.7.13.3"/>
    </reaction>
</comment>
<feature type="region of interest" description="Disordered" evidence="7">
    <location>
        <begin position="1"/>
        <end position="21"/>
    </location>
</feature>
<dbReference type="CDD" id="cd00130">
    <property type="entry name" value="PAS"/>
    <property type="match status" value="2"/>
</dbReference>
<dbReference type="EMBL" id="JBHSWW010000059">
    <property type="protein sequence ID" value="MFC6753048.1"/>
    <property type="molecule type" value="Genomic_DNA"/>
</dbReference>
<protein>
    <recommendedName>
        <fullName evidence="2">histidine kinase</fullName>
        <ecNumber evidence="2">2.7.13.3</ecNumber>
    </recommendedName>
</protein>
<feature type="domain" description="Histidine kinase" evidence="8">
    <location>
        <begin position="259"/>
        <end position="478"/>
    </location>
</feature>
<evidence type="ECO:0000256" key="3">
    <source>
        <dbReference type="ARBA" id="ARBA00022553"/>
    </source>
</evidence>
<evidence type="ECO:0000256" key="5">
    <source>
        <dbReference type="ARBA" id="ARBA00022777"/>
    </source>
</evidence>
<accession>A0ABD5S9H3</accession>
<sequence>MTLRPRDQTRPTNDAPPTDSDRFLATVAVDGEVTFAGPSVPGVLGVDRGTFTGSDFLEYVHPNGRTAVSDALSAVATDRRVTHRLRHASGGYVWVESVVDEALAPAFEGRVVTSRRVDVDGAFPDRFREFLEYGTDIVTVVDADGRVRYESPSVEDVLGYEQGSLVGQSPLGYVHPEDRERVTEGFYRALSDPDTAAASFEYRYRTADGDWVWLESRTRSLPDDAVGELVINSRDVSERKRRERRLADRNERLDRFASIVSHDLRNPLSVIRASIEMAKHKDDLDPLDRGERAVDRIDQLTTELLTLARQGDGLVEPTEFSLEAVVHDAWEVAGTADADLLVGDDATIRGDRSRIQQVFENLFRNSVEHGSTSNRTQSGDSVEHGSTSSRAEPDDSVEHGFTSETSRTAGSMADSAAPTIAVTATDGGFIVADDGPGIDPENRSDVFESGFTTSDHGTGYGLDIVREIVESHGWRVRLADPMPEAADDGPRIDPPADRPVHGRALAVGGACDDFRPSGACFVVHAPTPSEIDRSEPWIAR</sequence>
<evidence type="ECO:0000256" key="7">
    <source>
        <dbReference type="SAM" id="MobiDB-lite"/>
    </source>
</evidence>
<evidence type="ECO:0000256" key="4">
    <source>
        <dbReference type="ARBA" id="ARBA00022679"/>
    </source>
</evidence>
<dbReference type="SUPFAM" id="SSF55874">
    <property type="entry name" value="ATPase domain of HSP90 chaperone/DNA topoisomerase II/histidine kinase"/>
    <property type="match status" value="1"/>
</dbReference>
<dbReference type="GO" id="GO:0004673">
    <property type="term" value="F:protein histidine kinase activity"/>
    <property type="evidence" value="ECO:0007669"/>
    <property type="project" value="UniProtKB-EC"/>
</dbReference>
<gene>
    <name evidence="11" type="ORF">ACFQEU_06150</name>
</gene>
<dbReference type="InterPro" id="IPR003661">
    <property type="entry name" value="HisK_dim/P_dom"/>
</dbReference>
<dbReference type="InterPro" id="IPR036890">
    <property type="entry name" value="HATPase_C_sf"/>
</dbReference>
<feature type="domain" description="PAS" evidence="9">
    <location>
        <begin position="123"/>
        <end position="193"/>
    </location>
</feature>
<dbReference type="Proteomes" id="UP001596442">
    <property type="component" value="Unassembled WGS sequence"/>
</dbReference>
<feature type="domain" description="PAC" evidence="10">
    <location>
        <begin position="198"/>
        <end position="248"/>
    </location>
</feature>
<dbReference type="Pfam" id="PF00512">
    <property type="entry name" value="HisKA"/>
    <property type="match status" value="1"/>
</dbReference>
<keyword evidence="5" id="KW-0418">Kinase</keyword>
<dbReference type="InterPro" id="IPR003594">
    <property type="entry name" value="HATPase_dom"/>
</dbReference>
<dbReference type="Gene3D" id="1.10.287.130">
    <property type="match status" value="1"/>
</dbReference>
<dbReference type="InterPro" id="IPR035965">
    <property type="entry name" value="PAS-like_dom_sf"/>
</dbReference>
<dbReference type="SMART" id="SM00086">
    <property type="entry name" value="PAC"/>
    <property type="match status" value="1"/>
</dbReference>
<keyword evidence="12" id="KW-1185">Reference proteome</keyword>
<evidence type="ECO:0000259" key="10">
    <source>
        <dbReference type="PROSITE" id="PS50113"/>
    </source>
</evidence>
<dbReference type="InterPro" id="IPR005467">
    <property type="entry name" value="His_kinase_dom"/>
</dbReference>
<evidence type="ECO:0000256" key="6">
    <source>
        <dbReference type="ARBA" id="ARBA00023012"/>
    </source>
</evidence>
<dbReference type="InterPro" id="IPR000014">
    <property type="entry name" value="PAS"/>
</dbReference>
<evidence type="ECO:0000313" key="11">
    <source>
        <dbReference type="EMBL" id="MFC6753048.1"/>
    </source>
</evidence>